<evidence type="ECO:0000256" key="1">
    <source>
        <dbReference type="SAM" id="MobiDB-lite"/>
    </source>
</evidence>
<organism evidence="3 4">
    <name type="scientific">Cyclotella cryptica</name>
    <dbReference type="NCBI Taxonomy" id="29204"/>
    <lineage>
        <taxon>Eukaryota</taxon>
        <taxon>Sar</taxon>
        <taxon>Stramenopiles</taxon>
        <taxon>Ochrophyta</taxon>
        <taxon>Bacillariophyta</taxon>
        <taxon>Coscinodiscophyceae</taxon>
        <taxon>Thalassiosirophycidae</taxon>
        <taxon>Stephanodiscales</taxon>
        <taxon>Stephanodiscaceae</taxon>
        <taxon>Cyclotella</taxon>
    </lineage>
</organism>
<dbReference type="InterPro" id="IPR046336">
    <property type="entry name" value="Lon_prtase_N_sf"/>
</dbReference>
<proteinExistence type="predicted"/>
<protein>
    <recommendedName>
        <fullName evidence="2">Lon N-terminal domain-containing protein</fullName>
    </recommendedName>
</protein>
<gene>
    <name evidence="3" type="ORF">HJC23_006820</name>
</gene>
<accession>A0ABD3NUQ3</accession>
<evidence type="ECO:0000313" key="4">
    <source>
        <dbReference type="Proteomes" id="UP001516023"/>
    </source>
</evidence>
<feature type="compositionally biased region" description="Acidic residues" evidence="1">
    <location>
        <begin position="79"/>
        <end position="93"/>
    </location>
</feature>
<evidence type="ECO:0000259" key="2">
    <source>
        <dbReference type="Pfam" id="PF02190"/>
    </source>
</evidence>
<dbReference type="PANTHER" id="PTHR46732:SF8">
    <property type="entry name" value="ATP-DEPENDENT PROTEASE LA (LON) DOMAIN PROTEIN"/>
    <property type="match status" value="1"/>
</dbReference>
<feature type="non-terminal residue" evidence="3">
    <location>
        <position position="1"/>
    </location>
</feature>
<dbReference type="PANTHER" id="PTHR46732">
    <property type="entry name" value="ATP-DEPENDENT PROTEASE LA (LON) DOMAIN PROTEIN"/>
    <property type="match status" value="1"/>
</dbReference>
<feature type="domain" description="Lon N-terminal" evidence="2">
    <location>
        <begin position="256"/>
        <end position="315"/>
    </location>
</feature>
<sequence length="573" mass="64855">SATSKLHFANKMKARQDFKSSMSILMLLPIFLFQQPLFVFSFLPPSTRASIWRRETFSNSPPVTEVNRVPSSTVFASDRDDDTTNDIGDDDDDGGIKDFESRRMDIVRILQNTYYRSLNENEDGGNDGFEESIGNDIRSTGKTATLDETTGRVLNLPLWRVGWVETPGRRNCLNVHEGQYTHMFETILSRSSTSKGVDDGSGEGPLYFGHLYLPGGSASSRSGQEKYQLKTWKEELLSDETRFDLSLLNTYKGNDYVNDRSAVIGCLMQIVDHRRMDDGRLIILVQAVERFVVDEILETKPYAVANVQILLDEEELPWSKSANLQVVNNVVEGGNLSSDNAKRAIDENFCKYVRGSAVSASFYYHSYEFDKPKLPISDNRSVDDKSEEYISKDDIPWIGISKLLPFAHYSTDDVSLTRANEKRENAEKSLSVTSSGFDGGESTLEQQLQNGGILWNPSPIMSSDVVIRRSQDLNNCDSLETLLWLALDDFCRATRFVPPEEVLNHPKTTLSPKYPKLRRQRRLSYLAPALIENLEVGKGMRQVWLNTPSTRARLRGALERFDHLNNELMGQFN</sequence>
<comment type="caution">
    <text evidence="3">The sequence shown here is derived from an EMBL/GenBank/DDBJ whole genome shotgun (WGS) entry which is preliminary data.</text>
</comment>
<keyword evidence="4" id="KW-1185">Reference proteome</keyword>
<dbReference type="SUPFAM" id="SSF88697">
    <property type="entry name" value="PUA domain-like"/>
    <property type="match status" value="1"/>
</dbReference>
<dbReference type="Proteomes" id="UP001516023">
    <property type="component" value="Unassembled WGS sequence"/>
</dbReference>
<feature type="region of interest" description="Disordered" evidence="1">
    <location>
        <begin position="74"/>
        <end position="96"/>
    </location>
</feature>
<dbReference type="Gene3D" id="2.30.130.40">
    <property type="entry name" value="LON domain-like"/>
    <property type="match status" value="1"/>
</dbReference>
<dbReference type="InterPro" id="IPR003111">
    <property type="entry name" value="Lon_prtase_N"/>
</dbReference>
<reference evidence="3 4" key="1">
    <citation type="journal article" date="2020" name="G3 (Bethesda)">
        <title>Improved Reference Genome for Cyclotella cryptica CCMP332, a Model for Cell Wall Morphogenesis, Salinity Adaptation, and Lipid Production in Diatoms (Bacillariophyta).</title>
        <authorList>
            <person name="Roberts W.R."/>
            <person name="Downey K.M."/>
            <person name="Ruck E.C."/>
            <person name="Traller J.C."/>
            <person name="Alverson A.J."/>
        </authorList>
    </citation>
    <scope>NUCLEOTIDE SEQUENCE [LARGE SCALE GENOMIC DNA]</scope>
    <source>
        <strain evidence="3 4">CCMP332</strain>
    </source>
</reference>
<dbReference type="AlphaFoldDB" id="A0ABD3NUQ3"/>
<evidence type="ECO:0000313" key="3">
    <source>
        <dbReference type="EMBL" id="KAL3779664.1"/>
    </source>
</evidence>
<dbReference type="InterPro" id="IPR015947">
    <property type="entry name" value="PUA-like_sf"/>
</dbReference>
<dbReference type="Pfam" id="PF02190">
    <property type="entry name" value="LON_substr_bdg"/>
    <property type="match status" value="1"/>
</dbReference>
<dbReference type="EMBL" id="JABMIG020000380">
    <property type="protein sequence ID" value="KAL3779664.1"/>
    <property type="molecule type" value="Genomic_DNA"/>
</dbReference>
<name>A0ABD3NUQ3_9STRA</name>